<dbReference type="Gene3D" id="3.40.50.300">
    <property type="entry name" value="P-loop containing nucleotide triphosphate hydrolases"/>
    <property type="match status" value="1"/>
</dbReference>
<dbReference type="AlphaFoldDB" id="A0AAP2URF2"/>
<dbReference type="InterPro" id="IPR003593">
    <property type="entry name" value="AAA+_ATPase"/>
</dbReference>
<feature type="domain" description="AAA+ ATPase" evidence="1">
    <location>
        <begin position="95"/>
        <end position="271"/>
    </location>
</feature>
<dbReference type="InterPro" id="IPR027417">
    <property type="entry name" value="P-loop_NTPase"/>
</dbReference>
<dbReference type="InterPro" id="IPR038724">
    <property type="entry name" value="RepA"/>
</dbReference>
<comment type="caution">
    <text evidence="2">The sequence shown here is derived from an EMBL/GenBank/DDBJ whole genome shotgun (WGS) entry which is preliminary data.</text>
</comment>
<keyword evidence="2" id="KW-0067">ATP-binding</keyword>
<dbReference type="Proteomes" id="UP001203972">
    <property type="component" value="Unassembled WGS sequence"/>
</dbReference>
<keyword evidence="2" id="KW-0347">Helicase</keyword>
<evidence type="ECO:0000313" key="3">
    <source>
        <dbReference type="Proteomes" id="UP001203972"/>
    </source>
</evidence>
<dbReference type="SMART" id="SM00382">
    <property type="entry name" value="AAA"/>
    <property type="match status" value="1"/>
</dbReference>
<organism evidence="2 3">
    <name type="scientific">Clostridium innocuum</name>
    <dbReference type="NCBI Taxonomy" id="1522"/>
    <lineage>
        <taxon>Bacteria</taxon>
        <taxon>Bacillati</taxon>
        <taxon>Bacillota</taxon>
        <taxon>Clostridia</taxon>
        <taxon>Eubacteriales</taxon>
        <taxon>Clostridiaceae</taxon>
        <taxon>Clostridium</taxon>
    </lineage>
</organism>
<protein>
    <submittedName>
        <fullName evidence="2">Helicase RepA family protein</fullName>
    </submittedName>
</protein>
<proteinExistence type="predicted"/>
<keyword evidence="2" id="KW-0378">Hydrolase</keyword>
<reference evidence="2" key="1">
    <citation type="journal article" date="2022" name="Clin. Infect. Dis.">
        <title>Association between Clostridium innocuum and antibiotic-associated diarrhea in adults and children: A cross-sectional study and comparative genomics analysis.</title>
        <authorList>
            <person name="Cherny K.E."/>
            <person name="Muscat E.B."/>
            <person name="Balaji A."/>
            <person name="Mukherjee J."/>
            <person name="Ozer E.A."/>
            <person name="Angarone M.P."/>
            <person name="Hauser A.R."/>
            <person name="Sichel J.S."/>
            <person name="Amponsah E."/>
            <person name="Kociolek L.K."/>
        </authorList>
    </citation>
    <scope>NUCLEOTIDE SEQUENCE</scope>
    <source>
        <strain evidence="2">NU1-AC-029v</strain>
    </source>
</reference>
<gene>
    <name evidence="2" type="ORF">MKC95_20370</name>
</gene>
<dbReference type="EMBL" id="JAKTMA010000051">
    <property type="protein sequence ID" value="MCR0235125.1"/>
    <property type="molecule type" value="Genomic_DNA"/>
</dbReference>
<dbReference type="RefSeq" id="WP_008819346.1">
    <property type="nucleotide sequence ID" value="NZ_AP025565.1"/>
</dbReference>
<keyword evidence="2" id="KW-0547">Nucleotide-binding</keyword>
<dbReference type="SUPFAM" id="SSF52540">
    <property type="entry name" value="P-loop containing nucleoside triphosphate hydrolases"/>
    <property type="match status" value="1"/>
</dbReference>
<accession>A0AAP2URF2</accession>
<sequence>MSLEQEKMTDPLSLVGANEEQSPYNLTQEIITNEEKLGNNNLDDMLKLLAEYEASDEYQQFLEKSKPGYMETLTMNNLYEHVFTNKPPIIEGLLYPGTYLFVGAPKVGKSFMMAQIAYHVSTGKALWNFEVKQGTVLYLALEDDYRRLQKRLFQMFGVEGTDELYFATSSKQLGLGLNEQLLRFMNEHENTKLIIIDTLQKIRESRNDKYSYSSDYEIITQLKQFADEYGICLLLVHHTRKQQADDKFDMISGTNGLLGAADGVFVLQKEKRTGKTATLEVAGRDQPEQMLHLEKDLEHLVWNLKEVETELWLSPPDEILEAIANLVNAEKNMWCGSPTELVEVLNLDMKANSLTRHLNVKAGVLLSEYNIAYENKPKHSGRRITLSFVAKT</sequence>
<evidence type="ECO:0000259" key="1">
    <source>
        <dbReference type="SMART" id="SM00382"/>
    </source>
</evidence>
<dbReference type="GO" id="GO:0004386">
    <property type="term" value="F:helicase activity"/>
    <property type="evidence" value="ECO:0007669"/>
    <property type="project" value="UniProtKB-KW"/>
</dbReference>
<dbReference type="CDD" id="cd01125">
    <property type="entry name" value="RepA_RSF1010_like"/>
    <property type="match status" value="1"/>
</dbReference>
<name>A0AAP2URF2_CLOIN</name>
<evidence type="ECO:0000313" key="2">
    <source>
        <dbReference type="EMBL" id="MCR0235125.1"/>
    </source>
</evidence>
<dbReference type="Pfam" id="PF13481">
    <property type="entry name" value="AAA_25"/>
    <property type="match status" value="1"/>
</dbReference>